<dbReference type="Gene3D" id="1.25.10.10">
    <property type="entry name" value="Leucine-rich Repeat Variant"/>
    <property type="match status" value="3"/>
</dbReference>
<feature type="compositionally biased region" description="Basic and acidic residues" evidence="4">
    <location>
        <begin position="661"/>
        <end position="674"/>
    </location>
</feature>
<dbReference type="SMART" id="SM01349">
    <property type="entry name" value="TOG"/>
    <property type="match status" value="3"/>
</dbReference>
<dbReference type="GO" id="GO:0007051">
    <property type="term" value="P:spindle organization"/>
    <property type="evidence" value="ECO:0007669"/>
    <property type="project" value="InterPro"/>
</dbReference>
<feature type="compositionally biased region" description="Low complexity" evidence="4">
    <location>
        <begin position="676"/>
        <end position="687"/>
    </location>
</feature>
<dbReference type="EMBL" id="CAJNNV010028775">
    <property type="protein sequence ID" value="CAE8625711.1"/>
    <property type="molecule type" value="Genomic_DNA"/>
</dbReference>
<keyword evidence="2" id="KW-0963">Cytoplasm</keyword>
<feature type="region of interest" description="Disordered" evidence="4">
    <location>
        <begin position="1115"/>
        <end position="1232"/>
    </location>
</feature>
<sequence>MPLVNGALCPRFSLQLVGAMEGGSERQEQTQAMVVSTDEEPIPVAAAVSTPLMEMPETPTGGMEGVSELVAEEDYSAEPLPARLASKDLGRRCSGYAEAQAAMEKPGLDATAEVFDIFKLHLFSCLEESLPKGQDAALTALIAYLEHCPGIEQCSDEVLILVRKLSEHKAIDKPKMQQLATTVIVIVAEICHCPVVLKELTECLAGLENAKKKTQGFFKKQVAFMIKLVCQLLFEYGARKMNPKLGYLNLVLKYITDSDRGIREACFSLLVELSAWLGDISEAIKPMDDPQKKEFTKRLDVLKEEGKLQREVRRLYRGEAPSSSSTSKPFDQFDIVDSADALKKLPKGWCITKVAAMEKWKEKQEYLQVLSSLLDEPRLTPCDGYAAIVLGLQRMLKSESNIPVVTEAAKCMGLMAKGLRKDFEKHARLLLPVVLSRMSDKSVWKPNVFIDRVEQLLWSLSFEVLLEELRPHIASKSLWVKKEALNLLLRALDLPQVQLNCPDGCWSRFLPSVAALSLPLLDDSDNTVRQEAAKLLAALVFRNKDSSEVGHLVLEKLPALRRAVFDDEWRKLSKDLPCPSSSSNSLPAASFSPGKPESDKPSPAGPLVPRRPSPLRLRLASPSRAGPAREEPSEAPPAVPAGGGRRGSPLRSRQQPDGALPEDRFQRSASHEPRQPTTVETVTTPGTAELETPLMRQMAEEIRSLRSKVERMEMERVQVPSTASQPKPFAAPDVPVCASRVPPSLEPRSLAASSGFGSAVRQPSGSRLRAPSGGRGGPTESESARPATPRRTRSEATAERRDATPTRRRAAAQQDLAASIALQSGCGEAFKIDLPKQSKQARQQREKSQYWGPDQIPAESLAALKEAWKQCLDDRLWRQMFSERMEDQLLALQSWKRQASQYFDSIVETEVLDMLLKWLTWMLFNSSTQVCKLVLDVSCAVMDNLAAIEMQLTERETQILVPNIVERSGHNNVSIRDAMSSLLCQCIAVCPRLRILPMLLHGLSSKSKRSAACSMRAIGDALDKSTALALVRSQKDLALVLKLSEDKDVDLRRIAVHVAALLSVHLDEDVFGRICQKLPAAARAPVQAAASKLAQMSPGDVAAFSLNVSFDGAAGNGGNTRRGSGSGNASANHRSSSLPDRRQASVPDAAMRRPCSPLRSERTPTASPSARCSSPPRTSPQPSTRPLPSHRLSAPAFSPASKQEASVGIPSSKRLSASPLSEMSTPVKQNEVPTRELAARLSRFAAGGGSSEDFAGLCSSLAERAKSASEVDAPSVAEALCLVMPACFDATGCTERCGPLLSVLDELCATRDCIRGLPAETLRRLLRELLRNLESSAWSKRLSDGQNLLRKLNLSCVMLLNGLSRLTAYNLLLDLGLEESEVVSGSLVVKCLRKLTKNLSSSKSPEQEVQAVLEIVRQWLEKAALRGDLGGSAFAAVAVGAKEVVEAALLVSPQAAAAWAHRLQEGGSGDMSLLQAWLKSEKDGGHGEKENAQVSTLSANVALKVPAPDAALSSPCKDRNSVV</sequence>
<feature type="compositionally biased region" description="Polar residues" evidence="4">
    <location>
        <begin position="751"/>
        <end position="765"/>
    </location>
</feature>
<feature type="domain" description="TOG" evidence="5">
    <location>
        <begin position="334"/>
        <end position="578"/>
    </location>
</feature>
<feature type="compositionally biased region" description="Gly residues" evidence="4">
    <location>
        <begin position="1115"/>
        <end position="1126"/>
    </location>
</feature>
<dbReference type="InterPro" id="IPR045110">
    <property type="entry name" value="XMAP215"/>
</dbReference>
<feature type="compositionally biased region" description="Basic and acidic residues" evidence="4">
    <location>
        <begin position="792"/>
        <end position="805"/>
    </location>
</feature>
<dbReference type="SUPFAM" id="SSF48371">
    <property type="entry name" value="ARM repeat"/>
    <property type="match status" value="1"/>
</dbReference>
<dbReference type="Pfam" id="PF21041">
    <property type="entry name" value="XMAP215_CLASP_TOG"/>
    <property type="match status" value="1"/>
</dbReference>
<feature type="compositionally biased region" description="Low complexity" evidence="4">
    <location>
        <begin position="575"/>
        <end position="593"/>
    </location>
</feature>
<comment type="caution">
    <text evidence="6">The sequence shown here is derived from an EMBL/GenBank/DDBJ whole genome shotgun (WGS) entry which is preliminary data.</text>
</comment>
<evidence type="ECO:0000313" key="6">
    <source>
        <dbReference type="EMBL" id="CAE8625711.1"/>
    </source>
</evidence>
<proteinExistence type="predicted"/>
<evidence type="ECO:0000256" key="3">
    <source>
        <dbReference type="ARBA" id="ARBA00023212"/>
    </source>
</evidence>
<feature type="compositionally biased region" description="Low complexity" evidence="4">
    <location>
        <begin position="1127"/>
        <end position="1137"/>
    </location>
</feature>
<name>A0A813GL63_POLGL</name>
<feature type="domain" description="TOG" evidence="5">
    <location>
        <begin position="68"/>
        <end position="308"/>
    </location>
</feature>
<dbReference type="GO" id="GO:0005856">
    <property type="term" value="C:cytoskeleton"/>
    <property type="evidence" value="ECO:0007669"/>
    <property type="project" value="UniProtKB-SubCell"/>
</dbReference>
<feature type="compositionally biased region" description="Polar residues" evidence="4">
    <location>
        <begin position="1213"/>
        <end position="1232"/>
    </location>
</feature>
<feature type="domain" description="TOG" evidence="5">
    <location>
        <begin position="859"/>
        <end position="1099"/>
    </location>
</feature>
<evidence type="ECO:0000313" key="7">
    <source>
        <dbReference type="Proteomes" id="UP000654075"/>
    </source>
</evidence>
<gene>
    <name evidence="6" type="ORF">PGLA1383_LOCUS42689</name>
</gene>
<feature type="compositionally biased region" description="Basic and acidic residues" evidence="4">
    <location>
        <begin position="698"/>
        <end position="716"/>
    </location>
</feature>
<feature type="compositionally biased region" description="Pro residues" evidence="4">
    <location>
        <begin position="603"/>
        <end position="612"/>
    </location>
</feature>
<feature type="compositionally biased region" description="Low complexity" evidence="4">
    <location>
        <begin position="1163"/>
        <end position="1176"/>
    </location>
</feature>
<evidence type="ECO:0000256" key="1">
    <source>
        <dbReference type="ARBA" id="ARBA00004245"/>
    </source>
</evidence>
<feature type="compositionally biased region" description="Low complexity" evidence="4">
    <location>
        <begin position="647"/>
        <end position="656"/>
    </location>
</feature>
<dbReference type="InterPro" id="IPR011989">
    <property type="entry name" value="ARM-like"/>
</dbReference>
<dbReference type="GO" id="GO:0051010">
    <property type="term" value="F:microtubule plus-end binding"/>
    <property type="evidence" value="ECO:0007669"/>
    <property type="project" value="InterPro"/>
</dbReference>
<evidence type="ECO:0000256" key="2">
    <source>
        <dbReference type="ARBA" id="ARBA00022490"/>
    </source>
</evidence>
<accession>A0A813GL63</accession>
<keyword evidence="3" id="KW-0206">Cytoskeleton</keyword>
<protein>
    <recommendedName>
        <fullName evidence="5">TOG domain-containing protein</fullName>
    </recommendedName>
</protein>
<dbReference type="OrthoDB" id="434569at2759"/>
<dbReference type="GO" id="GO:0061863">
    <property type="term" value="F:microtubule plus end polymerase"/>
    <property type="evidence" value="ECO:0007669"/>
    <property type="project" value="InterPro"/>
</dbReference>
<dbReference type="GO" id="GO:0030951">
    <property type="term" value="P:establishment or maintenance of microtubule cytoskeleton polarity"/>
    <property type="evidence" value="ECO:0007669"/>
    <property type="project" value="InterPro"/>
</dbReference>
<evidence type="ECO:0000256" key="4">
    <source>
        <dbReference type="SAM" id="MobiDB-lite"/>
    </source>
</evidence>
<dbReference type="InterPro" id="IPR016024">
    <property type="entry name" value="ARM-type_fold"/>
</dbReference>
<dbReference type="Proteomes" id="UP000654075">
    <property type="component" value="Unassembled WGS sequence"/>
</dbReference>
<dbReference type="PANTHER" id="PTHR12609">
    <property type="entry name" value="MICROTUBULE ASSOCIATED PROTEIN XMAP215"/>
    <property type="match status" value="1"/>
</dbReference>
<feature type="compositionally biased region" description="Low complexity" evidence="4">
    <location>
        <begin position="613"/>
        <end position="626"/>
    </location>
</feature>
<dbReference type="OMA" id="FTERECN"/>
<keyword evidence="7" id="KW-1185">Reference proteome</keyword>
<organism evidence="6 7">
    <name type="scientific">Polarella glacialis</name>
    <name type="common">Dinoflagellate</name>
    <dbReference type="NCBI Taxonomy" id="89957"/>
    <lineage>
        <taxon>Eukaryota</taxon>
        <taxon>Sar</taxon>
        <taxon>Alveolata</taxon>
        <taxon>Dinophyceae</taxon>
        <taxon>Suessiales</taxon>
        <taxon>Suessiaceae</taxon>
        <taxon>Polarella</taxon>
    </lineage>
</organism>
<feature type="region of interest" description="Disordered" evidence="4">
    <location>
        <begin position="575"/>
        <end position="814"/>
    </location>
</feature>
<comment type="subcellular location">
    <subcellularLocation>
        <location evidence="1">Cytoplasm</location>
        <location evidence="1">Cytoskeleton</location>
    </subcellularLocation>
</comment>
<dbReference type="InterPro" id="IPR048491">
    <property type="entry name" value="XMAP215_CLASP_TOG"/>
</dbReference>
<evidence type="ECO:0000259" key="5">
    <source>
        <dbReference type="SMART" id="SM01349"/>
    </source>
</evidence>
<reference evidence="6" key="1">
    <citation type="submission" date="2021-02" db="EMBL/GenBank/DDBJ databases">
        <authorList>
            <person name="Dougan E. K."/>
            <person name="Rhodes N."/>
            <person name="Thang M."/>
            <person name="Chan C."/>
        </authorList>
    </citation>
    <scope>NUCLEOTIDE SEQUENCE</scope>
</reference>
<dbReference type="GO" id="GO:0046785">
    <property type="term" value="P:microtubule polymerization"/>
    <property type="evidence" value="ECO:0007669"/>
    <property type="project" value="InterPro"/>
</dbReference>
<dbReference type="InterPro" id="IPR034085">
    <property type="entry name" value="TOG"/>
</dbReference>